<organism evidence="1 2">
    <name type="scientific">Vagococcus luciliae</name>
    <dbReference type="NCBI Taxonomy" id="2920380"/>
    <lineage>
        <taxon>Bacteria</taxon>
        <taxon>Bacillati</taxon>
        <taxon>Bacillota</taxon>
        <taxon>Bacilli</taxon>
        <taxon>Lactobacillales</taxon>
        <taxon>Enterococcaceae</taxon>
        <taxon>Vagococcus</taxon>
    </lineage>
</organism>
<dbReference type="Proteomes" id="UP001058273">
    <property type="component" value="Chromosome"/>
</dbReference>
<proteinExistence type="predicted"/>
<keyword evidence="2" id="KW-1185">Reference proteome</keyword>
<gene>
    <name evidence="1" type="ORF">G314FT_16320</name>
</gene>
<dbReference type="EMBL" id="CP102451">
    <property type="protein sequence ID" value="UUV99471.1"/>
    <property type="molecule type" value="Genomic_DNA"/>
</dbReference>
<accession>A0ABY5P1C9</accession>
<reference evidence="1" key="1">
    <citation type="submission" date="2022-08" db="EMBL/GenBank/DDBJ databases">
        <title>Genome sequence of Vagococcus luciliae DSM 112651.</title>
        <authorList>
            <person name="Juan G."/>
            <person name="Anja P."/>
            <person name="Rolf D."/>
            <person name="Kampfer P."/>
            <person name="Vilcinskas A."/>
        </authorList>
    </citation>
    <scope>NUCLEOTIDE SEQUENCE</scope>
    <source>
        <strain evidence="1">G314FT</strain>
    </source>
</reference>
<protein>
    <submittedName>
        <fullName evidence="1">Uncharacterized protein</fullName>
    </submittedName>
</protein>
<reference evidence="1" key="2">
    <citation type="submission" date="2022-08" db="EMBL/GenBank/DDBJ databases">
        <authorList>
            <person name="Poehlein A."/>
            <person name="Guzman J."/>
            <person name="Daniel R."/>
            <person name="Vilcinskas A."/>
        </authorList>
    </citation>
    <scope>NUCLEOTIDE SEQUENCE</scope>
    <source>
        <strain evidence="1">G314FT</strain>
    </source>
</reference>
<evidence type="ECO:0000313" key="1">
    <source>
        <dbReference type="EMBL" id="UUV99471.1"/>
    </source>
</evidence>
<evidence type="ECO:0000313" key="2">
    <source>
        <dbReference type="Proteomes" id="UP001058273"/>
    </source>
</evidence>
<sequence>MDDSDPMVSESDNKQVLKADYYCLFVFSA</sequence>
<name>A0ABY5P1C9_9ENTE</name>